<reference evidence="8 9" key="1">
    <citation type="journal article" date="2018" name="Cell">
        <title>The Chara Genome: Secondary Complexity and Implications for Plant Terrestrialization.</title>
        <authorList>
            <person name="Nishiyama T."/>
            <person name="Sakayama H."/>
            <person name="Vries J.D."/>
            <person name="Buschmann H."/>
            <person name="Saint-Marcoux D."/>
            <person name="Ullrich K.K."/>
            <person name="Haas F.B."/>
            <person name="Vanderstraeten L."/>
            <person name="Becker D."/>
            <person name="Lang D."/>
            <person name="Vosolsobe S."/>
            <person name="Rombauts S."/>
            <person name="Wilhelmsson P.K.I."/>
            <person name="Janitza P."/>
            <person name="Kern R."/>
            <person name="Heyl A."/>
            <person name="Rumpler F."/>
            <person name="Villalobos L.I.A.C."/>
            <person name="Clay J.M."/>
            <person name="Skokan R."/>
            <person name="Toyoda A."/>
            <person name="Suzuki Y."/>
            <person name="Kagoshima H."/>
            <person name="Schijlen E."/>
            <person name="Tajeshwar N."/>
            <person name="Catarino B."/>
            <person name="Hetherington A.J."/>
            <person name="Saltykova A."/>
            <person name="Bonnot C."/>
            <person name="Breuninger H."/>
            <person name="Symeonidi A."/>
            <person name="Radhakrishnan G.V."/>
            <person name="Van Nieuwerburgh F."/>
            <person name="Deforce D."/>
            <person name="Chang C."/>
            <person name="Karol K.G."/>
            <person name="Hedrich R."/>
            <person name="Ulvskov P."/>
            <person name="Glockner G."/>
            <person name="Delwiche C.F."/>
            <person name="Petrasek J."/>
            <person name="Van de Peer Y."/>
            <person name="Friml J."/>
            <person name="Beilby M."/>
            <person name="Dolan L."/>
            <person name="Kohara Y."/>
            <person name="Sugano S."/>
            <person name="Fujiyama A."/>
            <person name="Delaux P.-M."/>
            <person name="Quint M."/>
            <person name="TheiBen G."/>
            <person name="Hagemann M."/>
            <person name="Harholt J."/>
            <person name="Dunand C."/>
            <person name="Zachgo S."/>
            <person name="Langdale J."/>
            <person name="Maumus F."/>
            <person name="Straeten D.V.D."/>
            <person name="Gould S.B."/>
            <person name="Rensing S.A."/>
        </authorList>
    </citation>
    <scope>NUCLEOTIDE SEQUENCE [LARGE SCALE GENOMIC DNA]</scope>
    <source>
        <strain evidence="8 9">S276</strain>
    </source>
</reference>
<evidence type="ECO:0000256" key="4">
    <source>
        <dbReference type="ARBA" id="ARBA00022679"/>
    </source>
</evidence>
<evidence type="ECO:0000313" key="9">
    <source>
        <dbReference type="Proteomes" id="UP000265515"/>
    </source>
</evidence>
<dbReference type="AlphaFoldDB" id="A0A388K3L4"/>
<evidence type="ECO:0000256" key="6">
    <source>
        <dbReference type="ARBA" id="ARBA00048493"/>
    </source>
</evidence>
<dbReference type="SUPFAM" id="SSF53448">
    <property type="entry name" value="Nucleotide-diphospho-sugar transferases"/>
    <property type="match status" value="1"/>
</dbReference>
<comment type="caution">
    <text evidence="8">The sequence shown here is derived from an EMBL/GenBank/DDBJ whole genome shotgun (WGS) entry which is preliminary data.</text>
</comment>
<gene>
    <name evidence="8" type="ORF">CBR_g45707</name>
</gene>
<dbReference type="Pfam" id="PF01704">
    <property type="entry name" value="UDPGP"/>
    <property type="match status" value="1"/>
</dbReference>
<evidence type="ECO:0000313" key="8">
    <source>
        <dbReference type="EMBL" id="GBG64652.1"/>
    </source>
</evidence>
<comment type="catalytic activity">
    <reaction evidence="6">
        <text>N-acetyl-alpha-D-glucosamine 1-phosphate + UTP + H(+) = UDP-N-acetyl-alpha-D-glucosamine + diphosphate</text>
        <dbReference type="Rhea" id="RHEA:13509"/>
        <dbReference type="ChEBI" id="CHEBI:15378"/>
        <dbReference type="ChEBI" id="CHEBI:33019"/>
        <dbReference type="ChEBI" id="CHEBI:46398"/>
        <dbReference type="ChEBI" id="CHEBI:57705"/>
        <dbReference type="ChEBI" id="CHEBI:57776"/>
        <dbReference type="EC" id="2.7.7.23"/>
    </reaction>
</comment>
<sequence length="546" mass="60635">MIEQANKHRRPSQFAVGDLVWVKSKEFAPEESISQKLLPAYRGPWQVLDVIGDVDGPSYVIEIPPHLRTYPVFHASKLLPCVTNELFQSRRSAIPPSMDGKYDVDKIVVESTYHTGRRGRPQRQYKETVSPVPNVVTLEGRSADDIQRWRELGLRAIASGELAVLLLAGGQGTRLGSSQPKGCYDIGLPSRKCLFHLQAERISRVQKMAANISGQGQTKIPWFIMTSEFTHTATVSYFQRHGYFGLDPSQVLFFLQGKLPCLDENGKIILEKPYKIARAPDGNGGLYTALKTSGSLSEMERRGVRYVDGYCVDNALVRVADPVYLGLSIERGAVCASKVVRKAHPEERVGVFAQRGVGGPTVVVEYSELDKSLAHAVDPQTGRLLFNWSNICIHLYSLDFLKRVVTIFEEHAKYHVAKKAIPCVDGTVFGVKLERFIFDAFVYAPCLTLMEVEREEEFAAVKNPAGSPTESPEIACRKLLKMHGKWVIAAGGRLEWGKQENGDHKGSETGWGVELDPLLSHAGEDLEMICKGKVFEHLSQVNGRSG</sequence>
<evidence type="ECO:0000259" key="7">
    <source>
        <dbReference type="Pfam" id="PF24626"/>
    </source>
</evidence>
<evidence type="ECO:0000256" key="2">
    <source>
        <dbReference type="ARBA" id="ARBA00010401"/>
    </source>
</evidence>
<protein>
    <recommendedName>
        <fullName evidence="3">UDP-N-acetylglucosamine diphosphorylase</fullName>
        <ecNumber evidence="3">2.7.7.23</ecNumber>
    </recommendedName>
</protein>
<evidence type="ECO:0000256" key="3">
    <source>
        <dbReference type="ARBA" id="ARBA00012457"/>
    </source>
</evidence>
<dbReference type="GO" id="GO:0003977">
    <property type="term" value="F:UDP-N-acetylglucosamine diphosphorylase activity"/>
    <property type="evidence" value="ECO:0007669"/>
    <property type="project" value="UniProtKB-EC"/>
</dbReference>
<name>A0A388K3L4_CHABU</name>
<proteinExistence type="inferred from homology"/>
<dbReference type="Pfam" id="PF24626">
    <property type="entry name" value="SH3_Tf2-1"/>
    <property type="match status" value="1"/>
</dbReference>
<dbReference type="EMBL" id="BFEA01000052">
    <property type="protein sequence ID" value="GBG64652.1"/>
    <property type="molecule type" value="Genomic_DNA"/>
</dbReference>
<evidence type="ECO:0000256" key="5">
    <source>
        <dbReference type="ARBA" id="ARBA00022695"/>
    </source>
</evidence>
<dbReference type="Gramene" id="GBG64652">
    <property type="protein sequence ID" value="GBG64652"/>
    <property type="gene ID" value="CBR_g45707"/>
</dbReference>
<dbReference type="OMA" id="YFQVDNP"/>
<dbReference type="InterPro" id="IPR002618">
    <property type="entry name" value="UDPGP_fam"/>
</dbReference>
<dbReference type="CDD" id="cd04193">
    <property type="entry name" value="UDPGlcNAc_PPase"/>
    <property type="match status" value="1"/>
</dbReference>
<feature type="domain" description="Tf2-1-like SH3-like" evidence="7">
    <location>
        <begin position="17"/>
        <end position="81"/>
    </location>
</feature>
<dbReference type="Proteomes" id="UP000265515">
    <property type="component" value="Unassembled WGS sequence"/>
</dbReference>
<dbReference type="PANTHER" id="PTHR11952">
    <property type="entry name" value="UDP- GLUCOSE PYROPHOSPHORYLASE"/>
    <property type="match status" value="1"/>
</dbReference>
<dbReference type="OrthoDB" id="532420at2759"/>
<keyword evidence="9" id="KW-1185">Reference proteome</keyword>
<keyword evidence="5" id="KW-0548">Nucleotidyltransferase</keyword>
<dbReference type="GO" id="GO:0006048">
    <property type="term" value="P:UDP-N-acetylglucosamine biosynthetic process"/>
    <property type="evidence" value="ECO:0007669"/>
    <property type="project" value="TreeGrafter"/>
</dbReference>
<dbReference type="STRING" id="69332.A0A388K3L4"/>
<accession>A0A388K3L4</accession>
<dbReference type="InterPro" id="IPR039741">
    <property type="entry name" value="UDP-sugar_pyrophosphorylase"/>
</dbReference>
<dbReference type="InterPro" id="IPR029044">
    <property type="entry name" value="Nucleotide-diphossugar_trans"/>
</dbReference>
<comment type="pathway">
    <text evidence="1">Nucleotide-sugar biosynthesis; UDP-N-acetyl-alpha-D-glucosamine biosynthesis; UDP-N-acetyl-alpha-D-glucosamine from N-acetyl-alpha-D-glucosamine 1-phosphate: step 1/1.</text>
</comment>
<organism evidence="8 9">
    <name type="scientific">Chara braunii</name>
    <name type="common">Braun's stonewort</name>
    <dbReference type="NCBI Taxonomy" id="69332"/>
    <lineage>
        <taxon>Eukaryota</taxon>
        <taxon>Viridiplantae</taxon>
        <taxon>Streptophyta</taxon>
        <taxon>Charophyceae</taxon>
        <taxon>Charales</taxon>
        <taxon>Characeae</taxon>
        <taxon>Chara</taxon>
    </lineage>
</organism>
<dbReference type="Gene3D" id="3.90.550.10">
    <property type="entry name" value="Spore Coat Polysaccharide Biosynthesis Protein SpsA, Chain A"/>
    <property type="match status" value="1"/>
</dbReference>
<evidence type="ECO:0000256" key="1">
    <source>
        <dbReference type="ARBA" id="ARBA00005208"/>
    </source>
</evidence>
<keyword evidence="4" id="KW-0808">Transferase</keyword>
<dbReference type="PANTHER" id="PTHR11952:SF2">
    <property type="entry name" value="LD24639P"/>
    <property type="match status" value="1"/>
</dbReference>
<dbReference type="EC" id="2.7.7.23" evidence="3"/>
<dbReference type="InterPro" id="IPR056924">
    <property type="entry name" value="SH3_Tf2-1"/>
</dbReference>
<comment type="similarity">
    <text evidence="2">Belongs to the UDPGP type 1 family.</text>
</comment>